<dbReference type="EMBL" id="KZ772945">
    <property type="protein sequence ID" value="PTQ26108.1"/>
    <property type="molecule type" value="Genomic_DNA"/>
</dbReference>
<keyword evidence="1" id="KW-0863">Zinc-finger</keyword>
<evidence type="ECO:0000313" key="4">
    <source>
        <dbReference type="Proteomes" id="UP000244005"/>
    </source>
</evidence>
<dbReference type="SUPFAM" id="SSF57756">
    <property type="entry name" value="Retrovirus zinc finger-like domains"/>
    <property type="match status" value="2"/>
</dbReference>
<accession>A0A2R6VWX5</accession>
<dbReference type="InterPro" id="IPR051714">
    <property type="entry name" value="Znf_CCHC_NABP"/>
</dbReference>
<proteinExistence type="predicted"/>
<dbReference type="GO" id="GO:0008270">
    <property type="term" value="F:zinc ion binding"/>
    <property type="evidence" value="ECO:0007669"/>
    <property type="project" value="UniProtKB-KW"/>
</dbReference>
<name>A0A2R6VWX5_MARPO</name>
<dbReference type="SMART" id="SM00343">
    <property type="entry name" value="ZnF_C2HC"/>
    <property type="match status" value="2"/>
</dbReference>
<evidence type="ECO:0000256" key="1">
    <source>
        <dbReference type="PROSITE-ProRule" id="PRU00047"/>
    </source>
</evidence>
<dbReference type="AlphaFoldDB" id="A0A2R6VWX5"/>
<feature type="domain" description="CCHC-type" evidence="2">
    <location>
        <begin position="115"/>
        <end position="129"/>
    </location>
</feature>
<dbReference type="OrthoDB" id="7608935at2759"/>
<keyword evidence="4" id="KW-1185">Reference proteome</keyword>
<keyword evidence="1" id="KW-0479">Metal-binding</keyword>
<gene>
    <name evidence="3" type="ORF">MARPO_YB0050</name>
</gene>
<organism evidence="3 4">
    <name type="scientific">Marchantia polymorpha</name>
    <name type="common">Common liverwort</name>
    <name type="synonym">Marchantia aquatica</name>
    <dbReference type="NCBI Taxonomy" id="3197"/>
    <lineage>
        <taxon>Eukaryota</taxon>
        <taxon>Viridiplantae</taxon>
        <taxon>Streptophyta</taxon>
        <taxon>Embryophyta</taxon>
        <taxon>Marchantiophyta</taxon>
        <taxon>Marchantiopsida</taxon>
        <taxon>Marchantiidae</taxon>
        <taxon>Marchantiales</taxon>
        <taxon>Marchantiaceae</taxon>
        <taxon>Marchantia</taxon>
    </lineage>
</organism>
<evidence type="ECO:0000259" key="2">
    <source>
        <dbReference type="PROSITE" id="PS50158"/>
    </source>
</evidence>
<dbReference type="PROSITE" id="PS50158">
    <property type="entry name" value="ZF_CCHC"/>
    <property type="match status" value="1"/>
</dbReference>
<dbReference type="GO" id="GO:0003676">
    <property type="term" value="F:nucleic acid binding"/>
    <property type="evidence" value="ECO:0007669"/>
    <property type="project" value="InterPro"/>
</dbReference>
<evidence type="ECO:0000313" key="3">
    <source>
        <dbReference type="EMBL" id="PTQ26108.1"/>
    </source>
</evidence>
<dbReference type="InterPro" id="IPR001878">
    <property type="entry name" value="Znf_CCHC"/>
</dbReference>
<dbReference type="Proteomes" id="UP000244005">
    <property type="component" value="Chromosome Y"/>
</dbReference>
<dbReference type="PANTHER" id="PTHR23002">
    <property type="entry name" value="ZINC FINGER CCHC DOMAIN CONTAINING PROTEIN"/>
    <property type="match status" value="1"/>
</dbReference>
<dbReference type="Gene3D" id="4.10.60.10">
    <property type="entry name" value="Zinc finger, CCHC-type"/>
    <property type="match status" value="1"/>
</dbReference>
<dbReference type="Pfam" id="PF00098">
    <property type="entry name" value="zf-CCHC"/>
    <property type="match status" value="1"/>
</dbReference>
<keyword evidence="1" id="KW-0862">Zinc</keyword>
<dbReference type="Gramene" id="MpVg00010.1">
    <property type="protein sequence ID" value="MpVg00010.1.cds1"/>
    <property type="gene ID" value="MpVg00010"/>
</dbReference>
<dbReference type="InterPro" id="IPR036875">
    <property type="entry name" value="Znf_CCHC_sf"/>
</dbReference>
<protein>
    <recommendedName>
        <fullName evidence="2">CCHC-type domain-containing protein</fullName>
    </recommendedName>
</protein>
<reference evidence="3" key="1">
    <citation type="submission" date="2017-12" db="EMBL/GenBank/DDBJ databases">
        <title>WGS assembly of Marchantia polymorpha.</title>
        <authorList>
            <person name="Bowman J.L."/>
            <person name="Kohchi T."/>
            <person name="Yamato K.T."/>
            <person name="Jenkins J."/>
            <person name="Shu S."/>
            <person name="Ishizaki K."/>
            <person name="Yamaoka S."/>
            <person name="Nishihama R."/>
            <person name="Nakamura Y."/>
            <person name="Berger F."/>
            <person name="Adam C."/>
            <person name="Aki S.S."/>
            <person name="Althoff F."/>
            <person name="Araki T."/>
            <person name="Arteaga-Vazquez M.A."/>
            <person name="Balasubrmanian S."/>
            <person name="Bauer D."/>
            <person name="Boehm C.R."/>
            <person name="Briginshaw L."/>
            <person name="Caballero-Perez J."/>
            <person name="Catarino B."/>
            <person name="Chen F."/>
            <person name="Chiyoda S."/>
            <person name="Chovatia M."/>
            <person name="Davies K.M."/>
            <person name="Delmans M."/>
            <person name="Demura T."/>
            <person name="Dierschke T."/>
            <person name="Dolan L."/>
            <person name="Dorantes-Acosta A.E."/>
            <person name="Eklund D.M."/>
            <person name="Florent S.N."/>
            <person name="Flores-Sandoval E."/>
            <person name="Fujiyama A."/>
            <person name="Fukuzawa H."/>
            <person name="Galik B."/>
            <person name="Grimanelli D."/>
            <person name="Grimwood J."/>
            <person name="Grossniklaus U."/>
            <person name="Hamada T."/>
            <person name="Haseloff J."/>
            <person name="Hetherington A.J."/>
            <person name="Higo A."/>
            <person name="Hirakawa Y."/>
            <person name="Hundley H.N."/>
            <person name="Ikeda Y."/>
            <person name="Inoue K."/>
            <person name="Inoue S."/>
            <person name="Ishida S."/>
            <person name="Jia Q."/>
            <person name="Kakita M."/>
            <person name="Kanazawa T."/>
            <person name="Kawai Y."/>
            <person name="Kawashima T."/>
            <person name="Kennedy M."/>
            <person name="Kinose K."/>
            <person name="Kinoshita T."/>
            <person name="Kohara Y."/>
            <person name="Koide E."/>
            <person name="Komatsu K."/>
            <person name="Kopischke S."/>
            <person name="Kubo M."/>
            <person name="Kyozuka J."/>
            <person name="Lagercrantz U."/>
            <person name="Lin S.S."/>
            <person name="Lindquist E."/>
            <person name="Lipzen A.M."/>
            <person name="Lu C."/>
            <person name="Luna E.D."/>
            <person name="Martienssen R.A."/>
            <person name="Minamino N."/>
            <person name="Mizutani M."/>
            <person name="Mizutani M."/>
            <person name="Mochizuki N."/>
            <person name="Monte I."/>
            <person name="Mosher R."/>
            <person name="Nagasaki H."/>
            <person name="Nakagami H."/>
            <person name="Naramoto S."/>
            <person name="Nishitani K."/>
            <person name="Ohtani M."/>
            <person name="Okamoto T."/>
            <person name="Okumura M."/>
            <person name="Phillips J."/>
            <person name="Pollak B."/>
            <person name="Reinders A."/>
            <person name="Roevekamp M."/>
            <person name="Sano R."/>
            <person name="Sawa S."/>
            <person name="Schmid M.W."/>
            <person name="Shirakawa M."/>
            <person name="Solano R."/>
            <person name="Spunde A."/>
            <person name="Suetsugu N."/>
            <person name="Sugano S."/>
            <person name="Sugiyama A."/>
            <person name="Sun R."/>
            <person name="Suzuki Y."/>
            <person name="Takenaka M."/>
            <person name="Takezawa D."/>
            <person name="Tomogane H."/>
            <person name="Tsuzuki M."/>
            <person name="Ueda T."/>
            <person name="Umeda M."/>
            <person name="Ward J.M."/>
            <person name="Watanabe Y."/>
            <person name="Yazaki K."/>
            <person name="Yokoyama R."/>
            <person name="Yoshitake Y."/>
            <person name="Yotsui I."/>
            <person name="Zachgo S."/>
            <person name="Schmutz J."/>
        </authorList>
    </citation>
    <scope>NUCLEOTIDE SEQUENCE [LARGE SCALE GENOMIC DNA]</scope>
    <source>
        <strain evidence="3">Tak-1</strain>
    </source>
</reference>
<sequence length="168" mass="18448">MAANAAPRKVIPTNRPNVWCSRCKEHGHYPSECMQPAARRTVQFVDPETGVYYALPYEEDKEEVHPLYQIQQGFERGRGQPPWIVTAPPRVYTGLGGGGAPIGQTSGYGKNIIYCYKCGGPGHYANNCPVPTPAPGGCCNFLAKIVVSMDTRPLRVQNPRGRELCSKL</sequence>